<feature type="non-terminal residue" evidence="1">
    <location>
        <position position="1"/>
    </location>
</feature>
<reference evidence="1 2" key="1">
    <citation type="submission" date="2021-06" db="EMBL/GenBank/DDBJ databases">
        <authorList>
            <person name="Palmer J.M."/>
        </authorList>
    </citation>
    <scope>NUCLEOTIDE SEQUENCE [LARGE SCALE GENOMIC DNA]</scope>
    <source>
        <strain evidence="1 2">XC_2019</strain>
        <tissue evidence="1">Muscle</tissue>
    </source>
</reference>
<proteinExistence type="predicted"/>
<dbReference type="PANTHER" id="PTHR13886">
    <property type="entry name" value="JNK/SAPK-ASSOCIATED PROTEIN"/>
    <property type="match status" value="1"/>
</dbReference>
<evidence type="ECO:0000313" key="1">
    <source>
        <dbReference type="EMBL" id="MEQ2210929.1"/>
    </source>
</evidence>
<keyword evidence="2" id="KW-1185">Reference proteome</keyword>
<comment type="caution">
    <text evidence="1">The sequence shown here is derived from an EMBL/GenBank/DDBJ whole genome shotgun (WGS) entry which is preliminary data.</text>
</comment>
<dbReference type="InterPro" id="IPR039911">
    <property type="entry name" value="JIP3/JIP4"/>
</dbReference>
<dbReference type="GO" id="GO:0016301">
    <property type="term" value="F:kinase activity"/>
    <property type="evidence" value="ECO:0007669"/>
    <property type="project" value="UniProtKB-KW"/>
</dbReference>
<dbReference type="Pfam" id="PF19056">
    <property type="entry name" value="WD40_2"/>
    <property type="match status" value="1"/>
</dbReference>
<gene>
    <name evidence="1" type="primary">SPAG9_2</name>
    <name evidence="1" type="ORF">XENOCAPTIV_022284</name>
</gene>
<evidence type="ECO:0000313" key="2">
    <source>
        <dbReference type="Proteomes" id="UP001434883"/>
    </source>
</evidence>
<name>A0ABV0RSD9_9TELE</name>
<protein>
    <submittedName>
        <fullName evidence="1">C-Jun-amino-terminal kinase-interacting protein 4</fullName>
    </submittedName>
</protein>
<dbReference type="Proteomes" id="UP001434883">
    <property type="component" value="Unassembled WGS sequence"/>
</dbReference>
<dbReference type="PANTHER" id="PTHR13886:SF2">
    <property type="entry name" value="C-JUN-AMINO-TERMINAL KINASE-INTERACTING PROTEIN 4"/>
    <property type="match status" value="1"/>
</dbReference>
<organism evidence="1 2">
    <name type="scientific">Xenoophorus captivus</name>
    <dbReference type="NCBI Taxonomy" id="1517983"/>
    <lineage>
        <taxon>Eukaryota</taxon>
        <taxon>Metazoa</taxon>
        <taxon>Chordata</taxon>
        <taxon>Craniata</taxon>
        <taxon>Vertebrata</taxon>
        <taxon>Euteleostomi</taxon>
        <taxon>Actinopterygii</taxon>
        <taxon>Neopterygii</taxon>
        <taxon>Teleostei</taxon>
        <taxon>Neoteleostei</taxon>
        <taxon>Acanthomorphata</taxon>
        <taxon>Ovalentaria</taxon>
        <taxon>Atherinomorphae</taxon>
        <taxon>Cyprinodontiformes</taxon>
        <taxon>Goodeidae</taxon>
        <taxon>Xenoophorus</taxon>
    </lineage>
</organism>
<sequence>HVKGRVLVALADGTLAIFHRGADGQWDLTNYHLLDLGRPHHSIRCMTVVHDKVWCGYRNKIYVIQPKAMRIEAVLYGFTAMTAQKALGRAASCRTAPWPTPSSASMDIEMQ</sequence>
<keyword evidence="1" id="KW-0418">Kinase</keyword>
<dbReference type="EMBL" id="JAHRIN010055370">
    <property type="protein sequence ID" value="MEQ2210929.1"/>
    <property type="molecule type" value="Genomic_DNA"/>
</dbReference>
<keyword evidence="1" id="KW-0808">Transferase</keyword>
<accession>A0ABV0RSD9</accession>